<evidence type="ECO:0000313" key="2">
    <source>
        <dbReference type="Proteomes" id="UP000182737"/>
    </source>
</evidence>
<dbReference type="AlphaFoldDB" id="A0A1I3LSX4"/>
<proteinExistence type="predicted"/>
<sequence length="81" mass="8962">MKTVYGSAIMPNGICGFGYVDEGLPKEQALAKLKLEMQNNPAFQYFLSTLPKEKRASVVKEIVDSIIGDKEESPKLPDMRG</sequence>
<evidence type="ECO:0000313" key="1">
    <source>
        <dbReference type="EMBL" id="SFI87849.1"/>
    </source>
</evidence>
<keyword evidence="2" id="KW-1185">Reference proteome</keyword>
<accession>A0A1I3LSX4</accession>
<gene>
    <name evidence="1" type="ORF">SAMN04487775_107176</name>
</gene>
<dbReference type="RefSeq" id="WP_074932440.1">
    <property type="nucleotide sequence ID" value="NZ_FORI01000007.1"/>
</dbReference>
<name>A0A1I3LSX4_9SPIR</name>
<dbReference type="EMBL" id="FORI01000007">
    <property type="protein sequence ID" value="SFI87849.1"/>
    <property type="molecule type" value="Genomic_DNA"/>
</dbReference>
<protein>
    <submittedName>
        <fullName evidence="1">Uncharacterized protein</fullName>
    </submittedName>
</protein>
<dbReference type="Proteomes" id="UP000182737">
    <property type="component" value="Unassembled WGS sequence"/>
</dbReference>
<reference evidence="2" key="1">
    <citation type="submission" date="2016-10" db="EMBL/GenBank/DDBJ databases">
        <authorList>
            <person name="Varghese N."/>
            <person name="Submissions S."/>
        </authorList>
    </citation>
    <scope>NUCLEOTIDE SEQUENCE [LARGE SCALE GENOMIC DNA]</scope>
    <source>
        <strain evidence="2">XBD1002</strain>
    </source>
</reference>
<organism evidence="1 2">
    <name type="scientific">Treponema bryantii</name>
    <dbReference type="NCBI Taxonomy" id="163"/>
    <lineage>
        <taxon>Bacteria</taxon>
        <taxon>Pseudomonadati</taxon>
        <taxon>Spirochaetota</taxon>
        <taxon>Spirochaetia</taxon>
        <taxon>Spirochaetales</taxon>
        <taxon>Treponemataceae</taxon>
        <taxon>Treponema</taxon>
    </lineage>
</organism>